<evidence type="ECO:0000313" key="2">
    <source>
        <dbReference type="Proteomes" id="UP000789860"/>
    </source>
</evidence>
<gene>
    <name evidence="1" type="ORF">SCALOS_LOCUS11081</name>
</gene>
<keyword evidence="2" id="KW-1185">Reference proteome</keyword>
<organism evidence="1 2">
    <name type="scientific">Scutellospora calospora</name>
    <dbReference type="NCBI Taxonomy" id="85575"/>
    <lineage>
        <taxon>Eukaryota</taxon>
        <taxon>Fungi</taxon>
        <taxon>Fungi incertae sedis</taxon>
        <taxon>Mucoromycota</taxon>
        <taxon>Glomeromycotina</taxon>
        <taxon>Glomeromycetes</taxon>
        <taxon>Diversisporales</taxon>
        <taxon>Gigasporaceae</taxon>
        <taxon>Scutellospora</taxon>
    </lineage>
</organism>
<reference evidence="1" key="1">
    <citation type="submission" date="2021-06" db="EMBL/GenBank/DDBJ databases">
        <authorList>
            <person name="Kallberg Y."/>
            <person name="Tangrot J."/>
            <person name="Rosling A."/>
        </authorList>
    </citation>
    <scope>NUCLEOTIDE SEQUENCE</scope>
    <source>
        <strain evidence="1">AU212A</strain>
    </source>
</reference>
<accession>A0ACA9PQ47</accession>
<proteinExistence type="predicted"/>
<protein>
    <submittedName>
        <fullName evidence="1">1040_t:CDS:1</fullName>
    </submittedName>
</protein>
<dbReference type="Proteomes" id="UP000789860">
    <property type="component" value="Unassembled WGS sequence"/>
</dbReference>
<sequence>SDWNIIDFLEECDLELYRKKIEEYLLSLKTIIKIEKDQNSVIEISELSITQVSELSHKESVGTQAIFELV</sequence>
<dbReference type="EMBL" id="CAJVPM010045397">
    <property type="protein sequence ID" value="CAG8716399.1"/>
    <property type="molecule type" value="Genomic_DNA"/>
</dbReference>
<name>A0ACA9PQ47_9GLOM</name>
<evidence type="ECO:0000313" key="1">
    <source>
        <dbReference type="EMBL" id="CAG8716399.1"/>
    </source>
</evidence>
<comment type="caution">
    <text evidence="1">The sequence shown here is derived from an EMBL/GenBank/DDBJ whole genome shotgun (WGS) entry which is preliminary data.</text>
</comment>
<feature type="non-terminal residue" evidence="1">
    <location>
        <position position="1"/>
    </location>
</feature>